<dbReference type="InterPro" id="IPR035992">
    <property type="entry name" value="Ricin_B-like_lectins"/>
</dbReference>
<organism evidence="6 7">
    <name type="scientific">Zootermopsis nevadensis</name>
    <name type="common">Dampwood termite</name>
    <dbReference type="NCBI Taxonomy" id="136037"/>
    <lineage>
        <taxon>Eukaryota</taxon>
        <taxon>Metazoa</taxon>
        <taxon>Ecdysozoa</taxon>
        <taxon>Arthropoda</taxon>
        <taxon>Hexapoda</taxon>
        <taxon>Insecta</taxon>
        <taxon>Pterygota</taxon>
        <taxon>Neoptera</taxon>
        <taxon>Polyneoptera</taxon>
        <taxon>Dictyoptera</taxon>
        <taxon>Blattodea</taxon>
        <taxon>Blattoidea</taxon>
        <taxon>Termitoidae</taxon>
        <taxon>Termopsidae</taxon>
        <taxon>Zootermopsis</taxon>
    </lineage>
</organism>
<dbReference type="CDD" id="cd14306">
    <property type="entry name" value="UBA_VP13D"/>
    <property type="match status" value="1"/>
</dbReference>
<dbReference type="InterPro" id="IPR056747">
    <property type="entry name" value="VPS13-like_M"/>
</dbReference>
<name>A0A067QRL8_ZOONE</name>
<dbReference type="Pfam" id="PF12624">
    <property type="entry name" value="VPS13_N"/>
    <property type="match status" value="1"/>
</dbReference>
<dbReference type="Proteomes" id="UP000027135">
    <property type="component" value="Unassembled WGS sequence"/>
</dbReference>
<dbReference type="InterPro" id="IPR041969">
    <property type="entry name" value="VP13D_UBA"/>
</dbReference>
<dbReference type="CDD" id="cd23453">
    <property type="entry name" value="beta-trefoil_Ricin_VPS13D"/>
    <property type="match status" value="1"/>
</dbReference>
<evidence type="ECO:0000256" key="4">
    <source>
        <dbReference type="SAM" id="MobiDB-lite"/>
    </source>
</evidence>
<feature type="region of interest" description="Disordered" evidence="4">
    <location>
        <begin position="513"/>
        <end position="546"/>
    </location>
</feature>
<evidence type="ECO:0000256" key="1">
    <source>
        <dbReference type="ARBA" id="ARBA00006545"/>
    </source>
</evidence>
<keyword evidence="3" id="KW-0445">Lipid transport</keyword>
<dbReference type="Gene3D" id="1.10.8.10">
    <property type="entry name" value="DNA helicase RuvA subunit, C-terminal domain"/>
    <property type="match status" value="1"/>
</dbReference>
<dbReference type="Pfam" id="PF25036">
    <property type="entry name" value="VPS13_VAB"/>
    <property type="match status" value="1"/>
</dbReference>
<feature type="region of interest" description="Disordered" evidence="4">
    <location>
        <begin position="3364"/>
        <end position="3391"/>
    </location>
</feature>
<dbReference type="PROSITE" id="PS50030">
    <property type="entry name" value="UBA"/>
    <property type="match status" value="1"/>
</dbReference>
<comment type="similarity">
    <text evidence="1">Belongs to the VPS13 family.</text>
</comment>
<dbReference type="PANTHER" id="PTHR16166:SF141">
    <property type="entry name" value="INTERMEMBRANE LIPID TRANSFER PROTEIN VPS13D"/>
    <property type="match status" value="1"/>
</dbReference>
<dbReference type="eggNOG" id="KOG1796">
    <property type="taxonomic scope" value="Eukaryota"/>
</dbReference>
<dbReference type="EMBL" id="KK853018">
    <property type="protein sequence ID" value="KDR12416.1"/>
    <property type="molecule type" value="Genomic_DNA"/>
</dbReference>
<dbReference type="PANTHER" id="PTHR16166">
    <property type="entry name" value="VACUOLAR PROTEIN SORTING-ASSOCIATED PROTEIN VPS13"/>
    <property type="match status" value="1"/>
</dbReference>
<dbReference type="SUPFAM" id="SSF46934">
    <property type="entry name" value="UBA-like"/>
    <property type="match status" value="1"/>
</dbReference>
<accession>A0A067QRL8</accession>
<dbReference type="InParanoid" id="A0A067QRL8"/>
<feature type="region of interest" description="Disordered" evidence="4">
    <location>
        <begin position="785"/>
        <end position="809"/>
    </location>
</feature>
<feature type="compositionally biased region" description="Polar residues" evidence="4">
    <location>
        <begin position="1196"/>
        <end position="1216"/>
    </location>
</feature>
<gene>
    <name evidence="6" type="ORF">L798_13465</name>
</gene>
<dbReference type="GO" id="GO:0006623">
    <property type="term" value="P:protein targeting to vacuole"/>
    <property type="evidence" value="ECO:0007669"/>
    <property type="project" value="TreeGrafter"/>
</dbReference>
<dbReference type="InterPro" id="IPR009060">
    <property type="entry name" value="UBA-like_sf"/>
</dbReference>
<feature type="region of interest" description="Disordered" evidence="4">
    <location>
        <begin position="1196"/>
        <end position="1218"/>
    </location>
</feature>
<dbReference type="InterPro" id="IPR015940">
    <property type="entry name" value="UBA"/>
</dbReference>
<dbReference type="OMA" id="IEFVMDQ"/>
<evidence type="ECO:0000259" key="5">
    <source>
        <dbReference type="PROSITE" id="PS50030"/>
    </source>
</evidence>
<dbReference type="eggNOG" id="KOG1809">
    <property type="taxonomic scope" value="Eukaryota"/>
</dbReference>
<dbReference type="Pfam" id="PF25033">
    <property type="entry name" value="VPS13_M"/>
    <property type="match status" value="1"/>
</dbReference>
<dbReference type="InterPro" id="IPR026854">
    <property type="entry name" value="VPS13_N"/>
</dbReference>
<keyword evidence="2" id="KW-0813">Transport</keyword>
<evidence type="ECO:0000313" key="6">
    <source>
        <dbReference type="EMBL" id="KDR12416.1"/>
    </source>
</evidence>
<keyword evidence="7" id="KW-1185">Reference proteome</keyword>
<sequence>MSQCMALRHQFVLSPVSAQAHIKRNRSEQPLRSRTQPRVVCDLHLEEVPLSLTDWQYGQMVGCVKGLQVIEKCCRYRKWRPDVSVRDDARAWWLYAARCLTGGWHHSSPGGWEIALQRARDNVAYVETYSHILSCPTAVVPPDKKQLKDAMETERGLEDLRLLREVAMRRICPPERDMMPSSAPPVKQGRGTLLYWFPQLWGWNYLTSAASSAPHPMDTPPGPESTPSKTEMELEDQILDVLADSVENNTILRRDVVFGQFNFTLKQGTFNLCTMKKTGNVDETEKVPLMVLQFENVKLGLESRPRSGSHKFQISLGAMFLHDHLTHDTAFPQLVGPHDQDCGSLLGHGGVSNRTYTPSLVRLRSQNSVSNRAQQEEPLFKLVYEYRPFNSGMDYRLNVQSRPLDVVYNPVAVEWLVDFFTRPHQSPDTQLRRAARHRYEIMKQKTKQEFIRNWEQILEGKLNDRKMWDVVLDIWGPRIMFVEHFCDKNAIMVVVDFGKFHFSNQRDTEACATATSQARESDDEEEFQTPCSTPHGSEASISESQTVTDIPVRPKADDFLNSSFTDLTLHHKFYDRYTVDLGDLQILVGRVRDNFKYAHQRGTSTLHVLDRFNISLQVEHRVVFTTDPQFPVLTVSGNLPRLVVHVNEQKIDALRTMAAIISGKGLPSPFRSQHTSCDDSVGENMAGADSCNSAESQEWAGREAACLVMLQFSINQMALEVQSRGRCVAELQVSGVRAAYTKRPYDTRICLSVHSLLLVDALQMFGPDFELLVASHKHVGMDSVSGSLIDSEPTSPVSPASPDPLGSKALKATSPIALTQALSSLQNDPASAARAVSPAGGVPSSPPQLGSPPHNSADLPPSINLDMLDTEALITVEVFIVSANAPSNEGSGKALQTASVHFNNLDIIANQETIVELMGFTRRVFPQLKPGPKRPPHVAPVNNIDTSTASSQVEVCSTPQEDVAASSGLSHGGPIIRTELTFDFHRLNVLLLRAVIKDCGIVGRKIGTATMTEAKIQVTVGQDIVVEGSLGGLQVLDLTPEGQMHQRILSLGKDPLIERNIDLISCLDAELYSMCQQSLVNTEENRAFSFNVRRPLERAEPDCAEIKVRMASVWYTHSPQFVTELQSCATEFKQYLTNVARSIKSAATEMAMGLVHARTEALAQTLYMNSRLSSSLYGGSGWEMSPRRRRRSISQSFEQLEGMSSSRGTTPHTPFSPSMDDESLDLLLDIKLDIVLDTPVVVLPRSPQSHQVFVAHLGKITVNNHCMSSPDFQDREDLWGMSRRERYNVEVRDMNLYSLDTEKRNVKDTSYLHPDGDYPLVRADRLYRCAEDGKPILHDTVIQLVIDRDMGRSVMKQSDSLPTLLMGEDAGTEFQEIEKQDVVQISGSVVTPLKVSLSRQQYEQLLDMLESLMARSAPEETVPIGSRRLVDIKEEEAELHTGVSTLSMDPALRARMLNVGSGKPKVENQRTLTLKVSFDLPVFTFELRGDLGTGEQGLVDLSFRDFSVQYDKSHRYETHIQMSLRSLLMEDLSVEADSKHRRIVVSSSAKESEVKFLNRSPEFYSKSCPNFLNHRPINNRHGSLPDHLETETVYGAFTNTARSKSVKPPMKRPKNVEYPCTPPPSPRISGSPAGMYREDNLVHINMMLVDKDAPNFISHYEGLDRSVNVDFNSLDIIVNVESWVVILDFFGLGPDSPTGKHRTSTAWQSVPSEKNLTDKGAKSFNSELDVEIRSLTLVLNCPQYEVARANISHFSTQVKSLDIEQIIEGRLGSMSLLDLTPHGHLYRERFISSGHEALNFYMLRNRHQGLGVELEYDSFLKLEMSSVLYVHTHRFVTEIQAFFHNFSQLQSVVNSIHSAASGIVVPEEKTRSTRLLLELHAGSPGILLPVSSQSSDILVVDLGKLSVNNSFCFAGSDGTISAMQQWTEFRRDSREASLDKTQLSDDIYHVPCLLDVMQIELVNMDLYAGQREAQDLDKRQKSKKPQCALELGSFCVNKQGPSLLHEKCQLKLQVERNLDTHLNHDVPDVSVKGTLSALYGALDLSQYKLIRGLLSYNIGETLDDIEFKSPESTTAHLYKQSSVTEGVWTLMSVHLDLLDVVLTLQLNHGIASGSCKSSLACINFMKSRLMVETYSNQSRDVDLVSQEILITDTRFQASAANRRANVFTNILQPINHLGDAELVQVEVHHRKRQDFSKFTILLNNMRLMAILDWWEAVKDFIMINIDNPSGASGNQTSHTIIDTSAKSGVSSSGSGHGIKSQALLNTAEEIPYELKLNITDSEIVFVEDTSQWDTNAVILKSTTIVSYRPALVDKPLSCNLNHCEMFSCILGMEDETALSIIDPVTVNMEVTRRTSDVITRGIPDAILSPSDKVLEIQMHQQLNIRLSYHDMRMFLQMLNSLPKQTQWAMNHNSDHARRPANVQSQIKKLSALGFHPDDCISALAQCNGHLDDAALWLTHHADLADTVVRGKEYVDSNYSILSFCTIEVKASHICACVIDDCRDSDVPLLELSMSQLILEQEVNGGGTVKCILASDYYNRVLSGWEPFIEPWKCDVTWEHSLSTDLCRNRLQVHISAEDILNVNITDTLVDLYKMVKDNWTQDYYNLTPRERGVSRIIGSPPGYRRRSPFVPFAIRNDTASRIWFTTLITSPDRVSDPLQVKDSALHQDELWTSVAAGDTVPFSFEGRVKARHRDTHKLRIHQIAVRVDGWKSVGPVSVDKVGVYFRQALPELYRANLNLPHGRVVFEVTLEGSARKLVTVRSSLILNNQLSETVEVKLENTCIHPGVTDVKCIKVAPGGILPIPLSYVMSHLWVRPIDRSQPPGHGYVFCNKPITWSHVSRPGETVEELRMCISSRVQCFRFCAAIHRENFPYERVLSTYKWVQPAHTITLLSPITIVNLLPYDLHFAVKDAPSNSAGRIKPGQSASLTQVDIKEAVELCFHLENFPRAGTMVVPVAPSTFSSLVRLHDMQGRRLFLTGNVVYHRGAGVKILITAPFWIINKTGIPLVFRQEGAPTETAAGQFEEHEVARMVAPLLFSFADFEASTTVVARVGNGVHPEGISQWCQHFHLYKGVQVRRLRVSLRDSRPDIMYVIGINVRAGRGRYRSTDIVTLSPRFQLHNKSTYQLQFAQRCFATTLNDPGAQATYLKAVPYCCLPFHWPRLDKEQLLCVRLLDVPNSLWSGGFLIDTNDSLNINVRDVQGRMHFLRVEVVLEAATYFIVFTDADTIPPTIRLDNYSEVPLQFHQSCVTAESLLSTVRPHSCVPYAWDEPTLPHCITLLAPGGATASYDMKSLGEDREAQGLTYENFIYIAFTGTFKSGGTQEMGVADTCYNPLDVETQQLVLDVPEGTRVILNRKETGARSQLWRMTGDGQLQHEGSSPPRDPRSKHSVHNDDRILVLDIAGPAPQPTQYVSLVLRRRDKRRKSTQTWHFTEDGRLCCAHNNMCVQAKDGFFGLHQGAAMSGASWQPWSEAVLGPPQPVCHQLTHTGVPLEQAVSRQRLRPGSGFLAVKIITDGPTSVLHISDIKEKQTYLMKDDRDWTYVSMSRLPAILHSGSARGLPPDTRELQVKLDLPGGLGVSLISSRPAEELMFAQLTGINMELESTGSQQKLNLLVKDIQCDNQLFEAQCPVVMYVTPPSARSKDTEAQRTLPVIRITAERVPSLNSNVATYKHLIVTVKNLSITIEERLLLKLFLFAGYSHLGPDQEDAEESDFEVQRILTEVTSVHAKKYYFGLLKLEPGHVKLSVVTSSKLPLQLHSIKRKLGLTLIKFEDASVDLKPFVKNHSFESSKFFLHSILKHYKDELKWQAASILGSVDFLGSPLGFVNDVTEGVSGLLFEGNVQALVQNVTHGLSNSAAKVTESLSDGLGCVIMDEEHEETRQRIRKVQTGSSSDHIVAGLKGLGFGLLGGATSVFKQTYEGASREGFQGVISGFGKGLVGMVTKPVVGILDLASEAASAVRDSSRSSRRVGPGRLRAPRCVTGPAGLLPQYTKQQSQGQEFLYSINKQNYSELFMAYECLRMGADDLRILVSTEMVRVFSVGASGTCTIVIETHLSDLHHCQPTSRPNDEPRGSNSTDEVLHYIELTMRVDTLGVESIRRPLVRCDSEAVAKWVSQQVNYAKSMFEERRYTVISTGDSILED</sequence>
<dbReference type="FunCoup" id="A0A067QRL8">
    <property type="interactions" value="881"/>
</dbReference>
<feature type="compositionally biased region" description="Polar residues" evidence="4">
    <location>
        <begin position="529"/>
        <end position="546"/>
    </location>
</feature>
<evidence type="ECO:0000313" key="7">
    <source>
        <dbReference type="Proteomes" id="UP000027135"/>
    </source>
</evidence>
<dbReference type="GO" id="GO:0006869">
    <property type="term" value="P:lipid transport"/>
    <property type="evidence" value="ECO:0007669"/>
    <property type="project" value="UniProtKB-KW"/>
</dbReference>
<dbReference type="InterPro" id="IPR009543">
    <property type="entry name" value="VPS13_VAB"/>
</dbReference>
<dbReference type="SMART" id="SM00165">
    <property type="entry name" value="UBA"/>
    <property type="match status" value="1"/>
</dbReference>
<dbReference type="InterPro" id="IPR026847">
    <property type="entry name" value="VPS13"/>
</dbReference>
<feature type="region of interest" description="Disordered" evidence="4">
    <location>
        <begin position="1602"/>
        <end position="1632"/>
    </location>
</feature>
<reference evidence="6 7" key="1">
    <citation type="journal article" date="2014" name="Nat. Commun.">
        <title>Molecular traces of alternative social organization in a termite genome.</title>
        <authorList>
            <person name="Terrapon N."/>
            <person name="Li C."/>
            <person name="Robertson H.M."/>
            <person name="Ji L."/>
            <person name="Meng X."/>
            <person name="Booth W."/>
            <person name="Chen Z."/>
            <person name="Childers C.P."/>
            <person name="Glastad K.M."/>
            <person name="Gokhale K."/>
            <person name="Gowin J."/>
            <person name="Gronenberg W."/>
            <person name="Hermansen R.A."/>
            <person name="Hu H."/>
            <person name="Hunt B.G."/>
            <person name="Huylmans A.K."/>
            <person name="Khalil S.M."/>
            <person name="Mitchell R.D."/>
            <person name="Munoz-Torres M.C."/>
            <person name="Mustard J.A."/>
            <person name="Pan H."/>
            <person name="Reese J.T."/>
            <person name="Scharf M.E."/>
            <person name="Sun F."/>
            <person name="Vogel H."/>
            <person name="Xiao J."/>
            <person name="Yang W."/>
            <person name="Yang Z."/>
            <person name="Yang Z."/>
            <person name="Zhou J."/>
            <person name="Zhu J."/>
            <person name="Brent C.S."/>
            <person name="Elsik C.G."/>
            <person name="Goodisman M.A."/>
            <person name="Liberles D.A."/>
            <person name="Roe R.M."/>
            <person name="Vargo E.L."/>
            <person name="Vilcinskas A."/>
            <person name="Wang J."/>
            <person name="Bornberg-Bauer E."/>
            <person name="Korb J."/>
            <person name="Zhang G."/>
            <person name="Liebig J."/>
        </authorList>
    </citation>
    <scope>NUCLEOTIDE SEQUENCE [LARGE SCALE GENOMIC DNA]</scope>
    <source>
        <tissue evidence="6">Whole organism</tissue>
    </source>
</reference>
<evidence type="ECO:0000256" key="3">
    <source>
        <dbReference type="ARBA" id="ARBA00023055"/>
    </source>
</evidence>
<feature type="region of interest" description="Disordered" evidence="4">
    <location>
        <begin position="829"/>
        <end position="862"/>
    </location>
</feature>
<dbReference type="GO" id="GO:0045053">
    <property type="term" value="P:protein retention in Golgi apparatus"/>
    <property type="evidence" value="ECO:0007669"/>
    <property type="project" value="TreeGrafter"/>
</dbReference>
<dbReference type="GO" id="GO:0007005">
    <property type="term" value="P:mitochondrion organization"/>
    <property type="evidence" value="ECO:0007669"/>
    <property type="project" value="TreeGrafter"/>
</dbReference>
<protein>
    <submittedName>
        <fullName evidence="6">Vacuolar protein sorting-associated protein 13D</fullName>
    </submittedName>
</protein>
<feature type="compositionally biased region" description="Polar residues" evidence="4">
    <location>
        <begin position="785"/>
        <end position="798"/>
    </location>
</feature>
<dbReference type="SUPFAM" id="SSF50370">
    <property type="entry name" value="Ricin B-like lectins"/>
    <property type="match status" value="1"/>
</dbReference>
<dbReference type="Gene3D" id="2.80.10.50">
    <property type="match status" value="1"/>
</dbReference>
<evidence type="ECO:0000256" key="2">
    <source>
        <dbReference type="ARBA" id="ARBA00022448"/>
    </source>
</evidence>
<proteinExistence type="inferred from homology"/>
<feature type="domain" description="UBA" evidence="5">
    <location>
        <begin position="2419"/>
        <end position="2460"/>
    </location>
</feature>